<dbReference type="AlphaFoldDB" id="A0A7D5VBG9"/>
<evidence type="ECO:0000256" key="1">
    <source>
        <dbReference type="ARBA" id="ARBA00022729"/>
    </source>
</evidence>
<dbReference type="CDD" id="cd16325">
    <property type="entry name" value="LolA"/>
    <property type="match status" value="1"/>
</dbReference>
<feature type="chain" id="PRO_5028945838" evidence="2">
    <location>
        <begin position="30"/>
        <end position="211"/>
    </location>
</feature>
<sequence length="211" mass="23121">MNRLSTNKVFSLVRIGLLITLLLTSSAKAALLDDVKARVTLKDAQRGEFRQEKRIANLNKPLISSGEFVYLKDKGLLWQIAKPYASDAVITSETLIQRVKGKTIARVDAKTQPGYGAVSRIFMALVGNDWAVLERDFTISGKVDGKNWQLELTPKGGLFASFANSLTLSGAATLKQLDIAEKNGDSTHYTFSNVTPAGTLSADEERKFILQ</sequence>
<feature type="signal peptide" evidence="2">
    <location>
        <begin position="1"/>
        <end position="29"/>
    </location>
</feature>
<gene>
    <name evidence="3" type="ORF">HZU75_12625</name>
</gene>
<dbReference type="InterPro" id="IPR029046">
    <property type="entry name" value="LolA/LolB/LppX"/>
</dbReference>
<protein>
    <submittedName>
        <fullName evidence="3">Outer membrane lipoprotein carrier protein LolA</fullName>
    </submittedName>
</protein>
<dbReference type="Proteomes" id="UP000510822">
    <property type="component" value="Chromosome"/>
</dbReference>
<accession>A0A7D5VBG9</accession>
<name>A0A7D5VBG9_9NEIS</name>
<proteinExistence type="predicted"/>
<dbReference type="InterPro" id="IPR004564">
    <property type="entry name" value="OM_lipoprot_carrier_LolA-like"/>
</dbReference>
<keyword evidence="4" id="KW-1185">Reference proteome</keyword>
<dbReference type="SUPFAM" id="SSF89392">
    <property type="entry name" value="Prokaryotic lipoproteins and lipoprotein localization factors"/>
    <property type="match status" value="1"/>
</dbReference>
<reference evidence="3 4" key="1">
    <citation type="journal article" date="2016" name="Int. J. Syst. Evol. Microbiol.">
        <title>Chitinibacter fontanus sp. nov., isolated from a spring.</title>
        <authorList>
            <person name="Sheu S.Y."/>
            <person name="Li Y.S."/>
            <person name="Young C.C."/>
            <person name="Chen W.M."/>
        </authorList>
    </citation>
    <scope>NUCLEOTIDE SEQUENCE [LARGE SCALE GENOMIC DNA]</scope>
    <source>
        <strain evidence="3 4">STM-7</strain>
    </source>
</reference>
<organism evidence="3 4">
    <name type="scientific">Chitinibacter fontanus</name>
    <dbReference type="NCBI Taxonomy" id="1737446"/>
    <lineage>
        <taxon>Bacteria</taxon>
        <taxon>Pseudomonadati</taxon>
        <taxon>Pseudomonadota</taxon>
        <taxon>Betaproteobacteria</taxon>
        <taxon>Neisseriales</taxon>
        <taxon>Chitinibacteraceae</taxon>
        <taxon>Chitinibacter</taxon>
    </lineage>
</organism>
<dbReference type="RefSeq" id="WP_180306381.1">
    <property type="nucleotide sequence ID" value="NZ_CP058952.1"/>
</dbReference>
<dbReference type="Gene3D" id="2.50.20.10">
    <property type="entry name" value="Lipoprotein localisation LolA/LolB/LppX"/>
    <property type="match status" value="1"/>
</dbReference>
<dbReference type="KEGG" id="cfon:HZU75_12625"/>
<evidence type="ECO:0000313" key="3">
    <source>
        <dbReference type="EMBL" id="QLI82300.1"/>
    </source>
</evidence>
<dbReference type="Pfam" id="PF19574">
    <property type="entry name" value="LolA_3"/>
    <property type="match status" value="1"/>
</dbReference>
<keyword evidence="3" id="KW-0449">Lipoprotein</keyword>
<evidence type="ECO:0000256" key="2">
    <source>
        <dbReference type="SAM" id="SignalP"/>
    </source>
</evidence>
<dbReference type="EMBL" id="CP058952">
    <property type="protein sequence ID" value="QLI82300.1"/>
    <property type="molecule type" value="Genomic_DNA"/>
</dbReference>
<evidence type="ECO:0000313" key="4">
    <source>
        <dbReference type="Proteomes" id="UP000510822"/>
    </source>
</evidence>
<keyword evidence="1 2" id="KW-0732">Signal</keyword>